<dbReference type="Proteomes" id="UP001497480">
    <property type="component" value="Unassembled WGS sequence"/>
</dbReference>
<keyword evidence="4" id="KW-1185">Reference proteome</keyword>
<gene>
    <name evidence="3" type="ORF">LLUT_LOCUS33511</name>
</gene>
<feature type="transmembrane region" description="Helical" evidence="2">
    <location>
        <begin position="385"/>
        <end position="406"/>
    </location>
</feature>
<comment type="caution">
    <text evidence="3">The sequence shown here is derived from an EMBL/GenBank/DDBJ whole genome shotgun (WGS) entry which is preliminary data.</text>
</comment>
<accession>A0AAV1YEI4</accession>
<dbReference type="PANTHER" id="PTHR31414:SF18">
    <property type="entry name" value="TRANSMEMBRANE PROTEIN-RELATED"/>
    <property type="match status" value="1"/>
</dbReference>
<keyword evidence="2" id="KW-0472">Membrane</keyword>
<name>A0AAV1YEI4_LUPLU</name>
<protein>
    <submittedName>
        <fullName evidence="3">Uncharacterized protein</fullName>
    </submittedName>
</protein>
<dbReference type="PANTHER" id="PTHR31414">
    <property type="entry name" value="TRANSMEMBRANE PROTEIN DDB_G0292058"/>
    <property type="match status" value="1"/>
</dbReference>
<feature type="transmembrane region" description="Helical" evidence="2">
    <location>
        <begin position="7"/>
        <end position="26"/>
    </location>
</feature>
<feature type="coiled-coil region" evidence="1">
    <location>
        <begin position="123"/>
        <end position="150"/>
    </location>
</feature>
<keyword evidence="2" id="KW-0812">Transmembrane</keyword>
<feature type="transmembrane region" description="Helical" evidence="2">
    <location>
        <begin position="152"/>
        <end position="179"/>
    </location>
</feature>
<evidence type="ECO:0000313" key="3">
    <source>
        <dbReference type="EMBL" id="CAL0332451.1"/>
    </source>
</evidence>
<organism evidence="3 4">
    <name type="scientific">Lupinus luteus</name>
    <name type="common">European yellow lupine</name>
    <dbReference type="NCBI Taxonomy" id="3873"/>
    <lineage>
        <taxon>Eukaryota</taxon>
        <taxon>Viridiplantae</taxon>
        <taxon>Streptophyta</taxon>
        <taxon>Embryophyta</taxon>
        <taxon>Tracheophyta</taxon>
        <taxon>Spermatophyta</taxon>
        <taxon>Magnoliopsida</taxon>
        <taxon>eudicotyledons</taxon>
        <taxon>Gunneridae</taxon>
        <taxon>Pentapetalae</taxon>
        <taxon>rosids</taxon>
        <taxon>fabids</taxon>
        <taxon>Fabales</taxon>
        <taxon>Fabaceae</taxon>
        <taxon>Papilionoideae</taxon>
        <taxon>50 kb inversion clade</taxon>
        <taxon>genistoids sensu lato</taxon>
        <taxon>core genistoids</taxon>
        <taxon>Genisteae</taxon>
        <taxon>Lupinus</taxon>
    </lineage>
</organism>
<dbReference type="InterPro" id="IPR040283">
    <property type="entry name" value="DDB_G0292058-like"/>
</dbReference>
<evidence type="ECO:0000256" key="2">
    <source>
        <dbReference type="SAM" id="Phobius"/>
    </source>
</evidence>
<keyword evidence="1" id="KW-0175">Coiled coil</keyword>
<feature type="transmembrane region" description="Helical" evidence="2">
    <location>
        <begin position="185"/>
        <end position="209"/>
    </location>
</feature>
<dbReference type="EMBL" id="CAXHTB010000024">
    <property type="protein sequence ID" value="CAL0332451.1"/>
    <property type="molecule type" value="Genomic_DNA"/>
</dbReference>
<evidence type="ECO:0000256" key="1">
    <source>
        <dbReference type="SAM" id="Coils"/>
    </source>
</evidence>
<keyword evidence="2" id="KW-1133">Transmembrane helix</keyword>
<dbReference type="AlphaFoldDB" id="A0AAV1YEI4"/>
<feature type="transmembrane region" description="Helical" evidence="2">
    <location>
        <begin position="46"/>
        <end position="69"/>
    </location>
</feature>
<evidence type="ECO:0000313" key="4">
    <source>
        <dbReference type="Proteomes" id="UP001497480"/>
    </source>
</evidence>
<dbReference type="GO" id="GO:0016020">
    <property type="term" value="C:membrane"/>
    <property type="evidence" value="ECO:0007669"/>
    <property type="project" value="TreeGrafter"/>
</dbReference>
<sequence length="445" mass="49180">MGIPKSINSLVSIIVIIVMILPEIAAQSISPSDSVAVTDFHRNIWIFNWVGLALVWNSIWRVASGLVLAGSARFHSEAKNSVEIIIKTANDASETIHNTTGALKGMENKLIEANVNVDNSGNLNSTTQKLDDASATIEEQARKNRVLINNGLKVVFVVTIVIISLNLVTVLAMSVSGILRLWRALYLLVVFCWLMTVICWIFFGVYFFLYKFSSDACIAVGNFQQNPYNNSLSSILPCNELLSAKPILSDFSAGIYNLVNQVNANISAMQGTSYSNLAHVCNPFSGPPEFSYQPENCPYNTIRIGDIPKVLKPLTCSNANEGNCGNVYSISSNEYLRVEAYTSSIQNLLNLYPSMEDLLECQLVKDAFSQVLIKHCNPLNKFSKMVWAGMVFLSVIMVLLVLLWIIKAHHEQHNLLWDGSVEPHFGAQNSLELGSAKEINITTTH</sequence>
<proteinExistence type="predicted"/>
<reference evidence="3 4" key="1">
    <citation type="submission" date="2024-03" db="EMBL/GenBank/DDBJ databases">
        <authorList>
            <person name="Martinez-Hernandez J."/>
        </authorList>
    </citation>
    <scope>NUCLEOTIDE SEQUENCE [LARGE SCALE GENOMIC DNA]</scope>
</reference>